<evidence type="ECO:0000256" key="1">
    <source>
        <dbReference type="SAM" id="MobiDB-lite"/>
    </source>
</evidence>
<organism evidence="2 3">
    <name type="scientific">Laribacter hongkongensis</name>
    <dbReference type="NCBI Taxonomy" id="168471"/>
    <lineage>
        <taxon>Bacteria</taxon>
        <taxon>Pseudomonadati</taxon>
        <taxon>Pseudomonadota</taxon>
        <taxon>Betaproteobacteria</taxon>
        <taxon>Neisseriales</taxon>
        <taxon>Aquaspirillaceae</taxon>
        <taxon>Laribacter</taxon>
    </lineage>
</organism>
<dbReference type="Proteomes" id="UP000197424">
    <property type="component" value="Chromosome"/>
</dbReference>
<accession>A0A248LF22</accession>
<reference evidence="3" key="1">
    <citation type="submission" date="2017-06" db="EMBL/GenBank/DDBJ databases">
        <title>Whole genome sequence of Laribacter hongkongensis LHGZ1.</title>
        <authorList>
            <person name="Chen D."/>
            <person name="Wu H."/>
            <person name="Chen J."/>
        </authorList>
    </citation>
    <scope>NUCLEOTIDE SEQUENCE [LARGE SCALE GENOMIC DNA]</scope>
    <source>
        <strain evidence="3">LHGZ1</strain>
    </source>
</reference>
<name>A0A248LF22_9NEIS</name>
<proteinExistence type="predicted"/>
<gene>
    <name evidence="2" type="ORF">LHGZ1_0165</name>
</gene>
<protein>
    <submittedName>
        <fullName evidence="2">Uncharacterized protein</fullName>
    </submittedName>
</protein>
<sequence>MPVVLTPATLIAMPVRVLSGHVSDLATPVPHFLDQARRLSHRWSTLPPHQVKETKQSHEKQMVNNLAHPVQ</sequence>
<dbReference type="EMBL" id="CP022115">
    <property type="protein sequence ID" value="ASJ22996.1"/>
    <property type="molecule type" value="Genomic_DNA"/>
</dbReference>
<evidence type="ECO:0000313" key="2">
    <source>
        <dbReference type="EMBL" id="ASJ22996.1"/>
    </source>
</evidence>
<feature type="region of interest" description="Disordered" evidence="1">
    <location>
        <begin position="48"/>
        <end position="71"/>
    </location>
</feature>
<dbReference type="AlphaFoldDB" id="A0A248LF22"/>
<evidence type="ECO:0000313" key="3">
    <source>
        <dbReference type="Proteomes" id="UP000197424"/>
    </source>
</evidence>
<feature type="compositionally biased region" description="Basic and acidic residues" evidence="1">
    <location>
        <begin position="50"/>
        <end position="61"/>
    </location>
</feature>